<dbReference type="GO" id="GO:0005886">
    <property type="term" value="C:plasma membrane"/>
    <property type="evidence" value="ECO:0007669"/>
    <property type="project" value="UniProtKB-SubCell"/>
</dbReference>
<dbReference type="KEGG" id="pchi:PC41400_27895"/>
<feature type="transmembrane region" description="Helical" evidence="8">
    <location>
        <begin position="234"/>
        <end position="261"/>
    </location>
</feature>
<keyword evidence="7 8" id="KW-0472">Membrane</keyword>
<dbReference type="GeneID" id="95378615"/>
<dbReference type="InterPro" id="IPR013525">
    <property type="entry name" value="ABC2_TM"/>
</dbReference>
<evidence type="ECO:0000313" key="10">
    <source>
        <dbReference type="EMBL" id="MCY9596196.1"/>
    </source>
</evidence>
<name>A0A410X3T7_9BACL</name>
<gene>
    <name evidence="10" type="ORF">M5X16_10465</name>
    <name evidence="11" type="ORF">PC41400_27895</name>
</gene>
<evidence type="ECO:0000313" key="11">
    <source>
        <dbReference type="EMBL" id="QAV21282.1"/>
    </source>
</evidence>
<evidence type="ECO:0000313" key="13">
    <source>
        <dbReference type="Proteomes" id="UP001527202"/>
    </source>
</evidence>
<dbReference type="EMBL" id="JAMDMJ010000012">
    <property type="protein sequence ID" value="MCY9596196.1"/>
    <property type="molecule type" value="Genomic_DNA"/>
</dbReference>
<keyword evidence="13" id="KW-1185">Reference proteome</keyword>
<dbReference type="Gene3D" id="3.40.1710.10">
    <property type="entry name" value="abc type-2 transporter like domain"/>
    <property type="match status" value="1"/>
</dbReference>
<reference evidence="10 13" key="2">
    <citation type="submission" date="2022-05" db="EMBL/GenBank/DDBJ databases">
        <title>Genome Sequencing of Bee-Associated Microbes.</title>
        <authorList>
            <person name="Dunlap C."/>
        </authorList>
    </citation>
    <scope>NUCLEOTIDE SEQUENCE [LARGE SCALE GENOMIC DNA]</scope>
    <source>
        <strain evidence="10 13">NRRL B-23120</strain>
    </source>
</reference>
<keyword evidence="3" id="KW-0813">Transport</keyword>
<accession>A0A410X3T7</accession>
<keyword evidence="6 8" id="KW-1133">Transmembrane helix</keyword>
<evidence type="ECO:0000256" key="6">
    <source>
        <dbReference type="ARBA" id="ARBA00022989"/>
    </source>
</evidence>
<proteinExistence type="inferred from homology"/>
<dbReference type="GO" id="GO:0140359">
    <property type="term" value="F:ABC-type transporter activity"/>
    <property type="evidence" value="ECO:0007669"/>
    <property type="project" value="InterPro"/>
</dbReference>
<evidence type="ECO:0000256" key="5">
    <source>
        <dbReference type="ARBA" id="ARBA00022692"/>
    </source>
</evidence>
<comment type="similarity">
    <text evidence="2">Belongs to the ABC-2 integral membrane protein family.</text>
</comment>
<keyword evidence="4" id="KW-1003">Cell membrane</keyword>
<evidence type="ECO:0000256" key="1">
    <source>
        <dbReference type="ARBA" id="ARBA00004651"/>
    </source>
</evidence>
<protein>
    <submittedName>
        <fullName evidence="11">ABC transporter permease</fullName>
    </submittedName>
</protein>
<evidence type="ECO:0000256" key="3">
    <source>
        <dbReference type="ARBA" id="ARBA00022448"/>
    </source>
</evidence>
<feature type="transmembrane region" description="Helical" evidence="8">
    <location>
        <begin position="356"/>
        <end position="378"/>
    </location>
</feature>
<dbReference type="InterPro" id="IPR051449">
    <property type="entry name" value="ABC-2_transporter_component"/>
</dbReference>
<dbReference type="OrthoDB" id="9788252at2"/>
<evidence type="ECO:0000256" key="8">
    <source>
        <dbReference type="SAM" id="Phobius"/>
    </source>
</evidence>
<dbReference type="InterPro" id="IPR047817">
    <property type="entry name" value="ABC2_TM_bact-type"/>
</dbReference>
<dbReference type="AlphaFoldDB" id="A0A410X3T7"/>
<comment type="subcellular location">
    <subcellularLocation>
        <location evidence="1">Cell membrane</location>
        <topology evidence="1">Multi-pass membrane protein</topology>
    </subcellularLocation>
</comment>
<reference evidence="11 12" key="1">
    <citation type="submission" date="2018-01" db="EMBL/GenBank/DDBJ databases">
        <title>The whole genome sequencing and assembly of Paenibacillus chitinolyticus KCCM 41400 strain.</title>
        <authorList>
            <person name="Kim J.-Y."/>
            <person name="Park M.-K."/>
            <person name="Lee Y.-J."/>
            <person name="Yi H."/>
            <person name="Bahn Y.-S."/>
            <person name="Kim J.F."/>
            <person name="Lee D.-W."/>
        </authorList>
    </citation>
    <scope>NUCLEOTIDE SEQUENCE [LARGE SCALE GENOMIC DNA]</scope>
    <source>
        <strain evidence="11 12">KCCM 41400</strain>
    </source>
</reference>
<feature type="transmembrane region" description="Helical" evidence="8">
    <location>
        <begin position="267"/>
        <end position="291"/>
    </location>
</feature>
<dbReference type="RefSeq" id="WP_042235741.1">
    <property type="nucleotide sequence ID" value="NZ_CP026520.1"/>
</dbReference>
<feature type="transmembrane region" description="Helical" evidence="8">
    <location>
        <begin position="25"/>
        <end position="45"/>
    </location>
</feature>
<dbReference type="Proteomes" id="UP001527202">
    <property type="component" value="Unassembled WGS sequence"/>
</dbReference>
<dbReference type="Proteomes" id="UP000288943">
    <property type="component" value="Chromosome"/>
</dbReference>
<feature type="transmembrane region" description="Helical" evidence="8">
    <location>
        <begin position="190"/>
        <end position="213"/>
    </location>
</feature>
<dbReference type="PANTHER" id="PTHR30294:SF29">
    <property type="entry name" value="MULTIDRUG ABC TRANSPORTER PERMEASE YBHS-RELATED"/>
    <property type="match status" value="1"/>
</dbReference>
<keyword evidence="5 8" id="KW-0812">Transmembrane</keyword>
<evidence type="ECO:0000256" key="7">
    <source>
        <dbReference type="ARBA" id="ARBA00023136"/>
    </source>
</evidence>
<dbReference type="PANTHER" id="PTHR30294">
    <property type="entry name" value="MEMBRANE COMPONENT OF ABC TRANSPORTER YHHJ-RELATED"/>
    <property type="match status" value="1"/>
</dbReference>
<evidence type="ECO:0000256" key="2">
    <source>
        <dbReference type="ARBA" id="ARBA00007783"/>
    </source>
</evidence>
<feature type="domain" description="ABC transmembrane type-2" evidence="9">
    <location>
        <begin position="155"/>
        <end position="387"/>
    </location>
</feature>
<dbReference type="PROSITE" id="PS51012">
    <property type="entry name" value="ABC_TM2"/>
    <property type="match status" value="1"/>
</dbReference>
<dbReference type="Pfam" id="PF12698">
    <property type="entry name" value="ABC2_membrane_3"/>
    <property type="match status" value="1"/>
</dbReference>
<evidence type="ECO:0000259" key="9">
    <source>
        <dbReference type="PROSITE" id="PS51012"/>
    </source>
</evidence>
<evidence type="ECO:0000256" key="4">
    <source>
        <dbReference type="ARBA" id="ARBA00022475"/>
    </source>
</evidence>
<evidence type="ECO:0000313" key="12">
    <source>
        <dbReference type="Proteomes" id="UP000288943"/>
    </source>
</evidence>
<feature type="transmembrane region" description="Helical" evidence="8">
    <location>
        <begin position="303"/>
        <end position="321"/>
    </location>
</feature>
<sequence length="408" mass="45650">MIPLPLKVGSVIAEEWRQIFKDRRLMAILFLVPILYTTLFGSIYIQHKVTEMQTVVFDEDNSQLSRQIVQAFDQSETFRVVNAYHSEAEVTEAISRGEAKVGVIIPKEFEARIKHGDVQPVMTLIDGANMMISNSATRAANEIVTTYSYGVSGKKLQQQGLQDEQVSSTFSAVPFRYRVLYNPTFNYSDFMIFGLAGAILQQVLLLGIALTITRDKEKGIWSRFAEWKKMPWRLAYAKSVPYFIIGMLNAVVVFTIMLFGFDLPMRGQILMAMLLSACFNFAVLGIGYFISLFSSAQLGSTQIAMLIAVPSFMLSGYTWPFEAMPKALSILGHLLPLTYFLEGVRHVFVKGNGYDVIVKDCIALVLTGLITYFAAFLLTRFAMFRKQTDEPASAGLPAVQQESTSLTV</sequence>
<organism evidence="11 12">
    <name type="scientific">Paenibacillus chitinolyticus</name>
    <dbReference type="NCBI Taxonomy" id="79263"/>
    <lineage>
        <taxon>Bacteria</taxon>
        <taxon>Bacillati</taxon>
        <taxon>Bacillota</taxon>
        <taxon>Bacilli</taxon>
        <taxon>Bacillales</taxon>
        <taxon>Paenibacillaceae</taxon>
        <taxon>Paenibacillus</taxon>
    </lineage>
</organism>
<dbReference type="EMBL" id="CP026520">
    <property type="protein sequence ID" value="QAV21282.1"/>
    <property type="molecule type" value="Genomic_DNA"/>
</dbReference>